<dbReference type="EMBL" id="PJCH01000003">
    <property type="protein sequence ID" value="PQA89243.1"/>
    <property type="molecule type" value="Genomic_DNA"/>
</dbReference>
<gene>
    <name evidence="2" type="ORF">CW354_04720</name>
</gene>
<protein>
    <submittedName>
        <fullName evidence="2">DNA-binding protein</fullName>
    </submittedName>
</protein>
<accession>A0A2S7K9T1</accession>
<feature type="domain" description="Helix-turn-helix" evidence="1">
    <location>
        <begin position="24"/>
        <end position="70"/>
    </location>
</feature>
<keyword evidence="3" id="KW-1185">Reference proteome</keyword>
<proteinExistence type="predicted"/>
<keyword evidence="2" id="KW-0238">DNA-binding</keyword>
<dbReference type="Pfam" id="PF12728">
    <property type="entry name" value="HTH_17"/>
    <property type="match status" value="1"/>
</dbReference>
<organism evidence="2 3">
    <name type="scientific">Hyphococcus luteus</name>
    <dbReference type="NCBI Taxonomy" id="2058213"/>
    <lineage>
        <taxon>Bacteria</taxon>
        <taxon>Pseudomonadati</taxon>
        <taxon>Pseudomonadota</taxon>
        <taxon>Alphaproteobacteria</taxon>
        <taxon>Parvularculales</taxon>
        <taxon>Parvularculaceae</taxon>
        <taxon>Hyphococcus</taxon>
    </lineage>
</organism>
<evidence type="ECO:0000313" key="3">
    <source>
        <dbReference type="Proteomes" id="UP000239504"/>
    </source>
</evidence>
<dbReference type="InterPro" id="IPR041657">
    <property type="entry name" value="HTH_17"/>
</dbReference>
<evidence type="ECO:0000313" key="2">
    <source>
        <dbReference type="EMBL" id="PQA89243.1"/>
    </source>
</evidence>
<name>A0A2S7K9T1_9PROT</name>
<evidence type="ECO:0000259" key="1">
    <source>
        <dbReference type="Pfam" id="PF12728"/>
    </source>
</evidence>
<dbReference type="SUPFAM" id="SSF46955">
    <property type="entry name" value="Putative DNA-binding domain"/>
    <property type="match status" value="1"/>
</dbReference>
<dbReference type="RefSeq" id="WP_104828880.1">
    <property type="nucleotide sequence ID" value="NZ_PJCH01000003.1"/>
</dbReference>
<dbReference type="AlphaFoldDB" id="A0A2S7K9T1"/>
<comment type="caution">
    <text evidence="2">The sequence shown here is derived from an EMBL/GenBank/DDBJ whole genome shotgun (WGS) entry which is preliminary data.</text>
</comment>
<reference evidence="2 3" key="1">
    <citation type="submission" date="2017-12" db="EMBL/GenBank/DDBJ databases">
        <authorList>
            <person name="Hurst M.R.H."/>
        </authorList>
    </citation>
    <scope>NUCLEOTIDE SEQUENCE [LARGE SCALE GENOMIC DNA]</scope>
    <source>
        <strain evidence="2 3">SY-3-19</strain>
    </source>
</reference>
<dbReference type="InterPro" id="IPR009061">
    <property type="entry name" value="DNA-bd_dom_put_sf"/>
</dbReference>
<dbReference type="GO" id="GO:0003677">
    <property type="term" value="F:DNA binding"/>
    <property type="evidence" value="ECO:0007669"/>
    <property type="project" value="UniProtKB-KW"/>
</dbReference>
<sequence length="91" mass="10120">MRPSGGDRIVVAFRVVAPEIESPFLTVDETAAYLRLTTRALENFRQSGGGPIYRKHGGRVVYHKDDLDEWSARLRYAHSGAVFNKNGEATA</sequence>
<dbReference type="OrthoDB" id="9806994at2"/>
<dbReference type="Proteomes" id="UP000239504">
    <property type="component" value="Unassembled WGS sequence"/>
</dbReference>